<feature type="transmembrane region" description="Helical" evidence="5">
    <location>
        <begin position="271"/>
        <end position="290"/>
    </location>
</feature>
<evidence type="ECO:0000313" key="7">
    <source>
        <dbReference type="EMBL" id="CAF1560584.1"/>
    </source>
</evidence>
<keyword evidence="4 5" id="KW-0472">Membrane</keyword>
<keyword evidence="2 5" id="KW-0812">Transmembrane</keyword>
<reference evidence="7" key="1">
    <citation type="submission" date="2021-02" db="EMBL/GenBank/DDBJ databases">
        <authorList>
            <person name="Nowell W R."/>
        </authorList>
    </citation>
    <scope>NUCLEOTIDE SEQUENCE</scope>
</reference>
<protein>
    <recommendedName>
        <fullName evidence="6">G-protein coupled receptors family 1 profile domain-containing protein</fullName>
    </recommendedName>
</protein>
<feature type="transmembrane region" description="Helical" evidence="5">
    <location>
        <begin position="136"/>
        <end position="159"/>
    </location>
</feature>
<evidence type="ECO:0000256" key="3">
    <source>
        <dbReference type="ARBA" id="ARBA00022989"/>
    </source>
</evidence>
<feature type="domain" description="G-protein coupled receptors family 1 profile" evidence="6">
    <location>
        <begin position="35"/>
        <end position="286"/>
    </location>
</feature>
<feature type="transmembrane region" description="Helical" evidence="5">
    <location>
        <begin position="230"/>
        <end position="251"/>
    </location>
</feature>
<feature type="transmembrane region" description="Helical" evidence="5">
    <location>
        <begin position="18"/>
        <end position="44"/>
    </location>
</feature>
<dbReference type="Gene3D" id="1.20.1070.10">
    <property type="entry name" value="Rhodopsin 7-helix transmembrane proteins"/>
    <property type="match status" value="1"/>
</dbReference>
<comment type="caution">
    <text evidence="7">The sequence shown here is derived from an EMBL/GenBank/DDBJ whole genome shotgun (WGS) entry which is preliminary data.</text>
</comment>
<sequence length="330" mass="39550">MLVAKDLAVFDDNTQRFYSFQFCILLSLIVPSILASLFALYSLILDPNFRRECHSYTLIVLLLINLFYNSMNISYFIYYFHTFRTFLIAPMSRLVWGYFDWQIYVLQILLYAWFTIERHILIFHDRLLTTRRRRLVIHYLPPYFVIVYCFVYYTFVFFVPSCINNFSRLIRPGFFPCAFRNTTLFLYDLIAHGIIPTFTIILSSIALFIRVLYQKHRVQQPVQWRRYRKLIVQILVISFLYLVLPFPPMLIQFLHICGMSTSVGSEFSLRMIFVSYYTFLLFPIFTIASLPELRAKLNKILLCLQCTVQRINNTHIVYMSSNRVRIVRER</sequence>
<dbReference type="GO" id="GO:0016020">
    <property type="term" value="C:membrane"/>
    <property type="evidence" value="ECO:0007669"/>
    <property type="project" value="UniProtKB-SubCell"/>
</dbReference>
<keyword evidence="3 5" id="KW-1133">Transmembrane helix</keyword>
<feature type="transmembrane region" description="Helical" evidence="5">
    <location>
        <begin position="56"/>
        <end position="78"/>
    </location>
</feature>
<dbReference type="Proteomes" id="UP000663828">
    <property type="component" value="Unassembled WGS sequence"/>
</dbReference>
<dbReference type="SUPFAM" id="SSF81321">
    <property type="entry name" value="Family A G protein-coupled receptor-like"/>
    <property type="match status" value="1"/>
</dbReference>
<dbReference type="AlphaFoldDB" id="A0A815XQT2"/>
<evidence type="ECO:0000256" key="5">
    <source>
        <dbReference type="SAM" id="Phobius"/>
    </source>
</evidence>
<dbReference type="InterPro" id="IPR017452">
    <property type="entry name" value="GPCR_Rhodpsn_7TM"/>
</dbReference>
<evidence type="ECO:0000256" key="2">
    <source>
        <dbReference type="ARBA" id="ARBA00022692"/>
    </source>
</evidence>
<proteinExistence type="predicted"/>
<organism evidence="7 8">
    <name type="scientific">Adineta ricciae</name>
    <name type="common">Rotifer</name>
    <dbReference type="NCBI Taxonomy" id="249248"/>
    <lineage>
        <taxon>Eukaryota</taxon>
        <taxon>Metazoa</taxon>
        <taxon>Spiralia</taxon>
        <taxon>Gnathifera</taxon>
        <taxon>Rotifera</taxon>
        <taxon>Eurotatoria</taxon>
        <taxon>Bdelloidea</taxon>
        <taxon>Adinetida</taxon>
        <taxon>Adinetidae</taxon>
        <taxon>Adineta</taxon>
    </lineage>
</organism>
<comment type="subcellular location">
    <subcellularLocation>
        <location evidence="1">Membrane</location>
    </subcellularLocation>
</comment>
<evidence type="ECO:0000259" key="6">
    <source>
        <dbReference type="PROSITE" id="PS50262"/>
    </source>
</evidence>
<dbReference type="EMBL" id="CAJNOR010005396">
    <property type="protein sequence ID" value="CAF1560584.1"/>
    <property type="molecule type" value="Genomic_DNA"/>
</dbReference>
<gene>
    <name evidence="7" type="ORF">XAT740_LOCUS43588</name>
</gene>
<feature type="transmembrane region" description="Helical" evidence="5">
    <location>
        <begin position="98"/>
        <end position="116"/>
    </location>
</feature>
<keyword evidence="8" id="KW-1185">Reference proteome</keyword>
<evidence type="ECO:0000256" key="4">
    <source>
        <dbReference type="ARBA" id="ARBA00023136"/>
    </source>
</evidence>
<evidence type="ECO:0000313" key="8">
    <source>
        <dbReference type="Proteomes" id="UP000663828"/>
    </source>
</evidence>
<feature type="transmembrane region" description="Helical" evidence="5">
    <location>
        <begin position="189"/>
        <end position="209"/>
    </location>
</feature>
<accession>A0A815XQT2</accession>
<dbReference type="PROSITE" id="PS50262">
    <property type="entry name" value="G_PROTEIN_RECEP_F1_2"/>
    <property type="match status" value="1"/>
</dbReference>
<evidence type="ECO:0000256" key="1">
    <source>
        <dbReference type="ARBA" id="ARBA00004370"/>
    </source>
</evidence>
<name>A0A815XQT2_ADIRI</name>